<dbReference type="Proteomes" id="UP000606786">
    <property type="component" value="Unassembled WGS sequence"/>
</dbReference>
<evidence type="ECO:0000313" key="2">
    <source>
        <dbReference type="Proteomes" id="UP000606786"/>
    </source>
</evidence>
<keyword evidence="2" id="KW-1185">Reference proteome</keyword>
<protein>
    <submittedName>
        <fullName evidence="1">(Mediterranean fruit fly) hypothetical protein</fullName>
    </submittedName>
</protein>
<dbReference type="EMBL" id="CAJHJT010000001">
    <property type="protein sequence ID" value="CAD6992724.1"/>
    <property type="molecule type" value="Genomic_DNA"/>
</dbReference>
<reference evidence="1" key="1">
    <citation type="submission" date="2020-11" db="EMBL/GenBank/DDBJ databases">
        <authorList>
            <person name="Whitehead M."/>
        </authorList>
    </citation>
    <scope>NUCLEOTIDE SEQUENCE</scope>
    <source>
        <strain evidence="1">EGII</strain>
    </source>
</reference>
<dbReference type="AlphaFoldDB" id="A0A811U0Y0"/>
<organism evidence="1 2">
    <name type="scientific">Ceratitis capitata</name>
    <name type="common">Mediterranean fruit fly</name>
    <name type="synonym">Tephritis capitata</name>
    <dbReference type="NCBI Taxonomy" id="7213"/>
    <lineage>
        <taxon>Eukaryota</taxon>
        <taxon>Metazoa</taxon>
        <taxon>Ecdysozoa</taxon>
        <taxon>Arthropoda</taxon>
        <taxon>Hexapoda</taxon>
        <taxon>Insecta</taxon>
        <taxon>Pterygota</taxon>
        <taxon>Neoptera</taxon>
        <taxon>Endopterygota</taxon>
        <taxon>Diptera</taxon>
        <taxon>Brachycera</taxon>
        <taxon>Muscomorpha</taxon>
        <taxon>Tephritoidea</taxon>
        <taxon>Tephritidae</taxon>
        <taxon>Ceratitis</taxon>
        <taxon>Ceratitis</taxon>
    </lineage>
</organism>
<gene>
    <name evidence="1" type="ORF">CCAP1982_LOCUS1569</name>
</gene>
<sequence length="154" mass="17791">MTTAATTTTTNFDNSKGHMSKYLETCRNTHAGRQRQEIPKGDSKNVEKIPEDMLFMLPSQLSYIATRYKGTPPKTPDSRLTAYYASLRCEFDMLRVDQNCLRSKRPKNIKCCEENRKVSECKQQPFNRQLLPRNPLYVVEVVRLDRTVAAILRS</sequence>
<name>A0A811U0Y0_CERCA</name>
<evidence type="ECO:0000313" key="1">
    <source>
        <dbReference type="EMBL" id="CAD6992724.1"/>
    </source>
</evidence>
<proteinExistence type="predicted"/>
<comment type="caution">
    <text evidence="1">The sequence shown here is derived from an EMBL/GenBank/DDBJ whole genome shotgun (WGS) entry which is preliminary data.</text>
</comment>
<accession>A0A811U0Y0</accession>